<dbReference type="Proteomes" id="UP001057402">
    <property type="component" value="Chromosome 1"/>
</dbReference>
<keyword evidence="2" id="KW-1185">Reference proteome</keyword>
<accession>A0ACB9SJV0</accession>
<evidence type="ECO:0000313" key="1">
    <source>
        <dbReference type="EMBL" id="KAI4388477.1"/>
    </source>
</evidence>
<proteinExistence type="predicted"/>
<comment type="caution">
    <text evidence="1">The sequence shown here is derived from an EMBL/GenBank/DDBJ whole genome shotgun (WGS) entry which is preliminary data.</text>
</comment>
<sequence>MQNVRLQGRWYAVVRKGCARPQALPQQPQLPGHLHGQGLQEMSTTQFETTASVYVLRPAVQSVAAGMPPHQPSCLLSDCQLKLRNHHPFGKSMGMTLNVEPSLGGA</sequence>
<gene>
    <name evidence="1" type="ORF">MLD38_000800</name>
</gene>
<evidence type="ECO:0000313" key="2">
    <source>
        <dbReference type="Proteomes" id="UP001057402"/>
    </source>
</evidence>
<name>A0ACB9SJV0_9MYRT</name>
<dbReference type="EMBL" id="CM042880">
    <property type="protein sequence ID" value="KAI4388477.1"/>
    <property type="molecule type" value="Genomic_DNA"/>
</dbReference>
<reference evidence="2" key="1">
    <citation type="journal article" date="2023" name="Front. Plant Sci.">
        <title>Chromosomal-level genome assembly of Melastoma candidum provides insights into trichome evolution.</title>
        <authorList>
            <person name="Zhong Y."/>
            <person name="Wu W."/>
            <person name="Sun C."/>
            <person name="Zou P."/>
            <person name="Liu Y."/>
            <person name="Dai S."/>
            <person name="Zhou R."/>
        </authorList>
    </citation>
    <scope>NUCLEOTIDE SEQUENCE [LARGE SCALE GENOMIC DNA]</scope>
</reference>
<organism evidence="1 2">
    <name type="scientific">Melastoma candidum</name>
    <dbReference type="NCBI Taxonomy" id="119954"/>
    <lineage>
        <taxon>Eukaryota</taxon>
        <taxon>Viridiplantae</taxon>
        <taxon>Streptophyta</taxon>
        <taxon>Embryophyta</taxon>
        <taxon>Tracheophyta</taxon>
        <taxon>Spermatophyta</taxon>
        <taxon>Magnoliopsida</taxon>
        <taxon>eudicotyledons</taxon>
        <taxon>Gunneridae</taxon>
        <taxon>Pentapetalae</taxon>
        <taxon>rosids</taxon>
        <taxon>malvids</taxon>
        <taxon>Myrtales</taxon>
        <taxon>Melastomataceae</taxon>
        <taxon>Melastomatoideae</taxon>
        <taxon>Melastomateae</taxon>
        <taxon>Melastoma</taxon>
    </lineage>
</organism>
<protein>
    <submittedName>
        <fullName evidence="1">Uncharacterized protein</fullName>
    </submittedName>
</protein>